<dbReference type="InterPro" id="IPR011025">
    <property type="entry name" value="GproteinA_insert"/>
</dbReference>
<dbReference type="GO" id="GO:0007188">
    <property type="term" value="P:adenylate cyclase-modulating G protein-coupled receptor signaling pathway"/>
    <property type="evidence" value="ECO:0007669"/>
    <property type="project" value="TreeGrafter"/>
</dbReference>
<dbReference type="PANTHER" id="PTHR10218">
    <property type="entry name" value="GTP-BINDING PROTEIN ALPHA SUBUNIT"/>
    <property type="match status" value="1"/>
</dbReference>
<evidence type="ECO:0000256" key="4">
    <source>
        <dbReference type="ARBA" id="ARBA00023224"/>
    </source>
</evidence>
<dbReference type="SUPFAM" id="SSF52540">
    <property type="entry name" value="P-loop containing nucleoside triphosphate hydrolases"/>
    <property type="match status" value="1"/>
</dbReference>
<protein>
    <recommendedName>
        <fullName evidence="9">G protein alpha subunit</fullName>
    </recommendedName>
</protein>
<proteinExistence type="predicted"/>
<comment type="caution">
    <text evidence="7">The sequence shown here is derived from an EMBL/GenBank/DDBJ whole genome shotgun (WGS) entry which is preliminary data.</text>
</comment>
<dbReference type="PANTHER" id="PTHR10218:SF360">
    <property type="entry name" value="GUANINE NUCLEOTIDE-BINDING PROTEIN SUBUNIT ALPHA HOMOLOG"/>
    <property type="match status" value="1"/>
</dbReference>
<keyword evidence="2 5" id="KW-0547">Nucleotide-binding</keyword>
<evidence type="ECO:0000256" key="5">
    <source>
        <dbReference type="PIRSR" id="PIRSR601019-1"/>
    </source>
</evidence>
<dbReference type="OrthoDB" id="5817230at2759"/>
<evidence type="ECO:0000256" key="2">
    <source>
        <dbReference type="ARBA" id="ARBA00022741"/>
    </source>
</evidence>
<dbReference type="GO" id="GO:0005737">
    <property type="term" value="C:cytoplasm"/>
    <property type="evidence" value="ECO:0007669"/>
    <property type="project" value="TreeGrafter"/>
</dbReference>
<keyword evidence="3 5" id="KW-0342">GTP-binding</keyword>
<dbReference type="GO" id="GO:0005525">
    <property type="term" value="F:GTP binding"/>
    <property type="evidence" value="ECO:0007669"/>
    <property type="project" value="UniProtKB-KW"/>
</dbReference>
<feature type="binding site" evidence="6">
    <location>
        <position position="28"/>
    </location>
    <ligand>
        <name>Mg(2+)</name>
        <dbReference type="ChEBI" id="CHEBI:18420"/>
    </ligand>
</feature>
<gene>
    <name evidence="7" type="ORF">BS47DRAFT_185430</name>
</gene>
<dbReference type="Proteomes" id="UP000886523">
    <property type="component" value="Unassembled WGS sequence"/>
</dbReference>
<feature type="binding site" evidence="5">
    <location>
        <begin position="22"/>
        <end position="28"/>
    </location>
    <ligand>
        <name>GTP</name>
        <dbReference type="ChEBI" id="CHEBI:37565"/>
    </ligand>
</feature>
<dbReference type="GO" id="GO:0001664">
    <property type="term" value="F:G protein-coupled receptor binding"/>
    <property type="evidence" value="ECO:0007669"/>
    <property type="project" value="TreeGrafter"/>
</dbReference>
<dbReference type="PRINTS" id="PR00318">
    <property type="entry name" value="GPROTEINA"/>
</dbReference>
<dbReference type="Gene3D" id="3.40.50.300">
    <property type="entry name" value="P-loop containing nucleotide triphosphate hydrolases"/>
    <property type="match status" value="1"/>
</dbReference>
<feature type="binding site" evidence="5">
    <location>
        <begin position="120"/>
        <end position="123"/>
    </location>
    <ligand>
        <name>GTP</name>
        <dbReference type="ChEBI" id="CHEBI:37565"/>
    </ligand>
</feature>
<organism evidence="7 8">
    <name type="scientific">Hydnum rufescens UP504</name>
    <dbReference type="NCBI Taxonomy" id="1448309"/>
    <lineage>
        <taxon>Eukaryota</taxon>
        <taxon>Fungi</taxon>
        <taxon>Dikarya</taxon>
        <taxon>Basidiomycota</taxon>
        <taxon>Agaricomycotina</taxon>
        <taxon>Agaricomycetes</taxon>
        <taxon>Cantharellales</taxon>
        <taxon>Hydnaceae</taxon>
        <taxon>Hydnum</taxon>
    </lineage>
</organism>
<dbReference type="GO" id="GO:0003924">
    <property type="term" value="F:GTPase activity"/>
    <property type="evidence" value="ECO:0007669"/>
    <property type="project" value="InterPro"/>
</dbReference>
<dbReference type="GO" id="GO:0031683">
    <property type="term" value="F:G-protein beta/gamma-subunit complex binding"/>
    <property type="evidence" value="ECO:0007669"/>
    <property type="project" value="InterPro"/>
</dbReference>
<dbReference type="Pfam" id="PF00503">
    <property type="entry name" value="G-alpha"/>
    <property type="match status" value="1"/>
</dbReference>
<evidence type="ECO:0000313" key="8">
    <source>
        <dbReference type="Proteomes" id="UP000886523"/>
    </source>
</evidence>
<dbReference type="InterPro" id="IPR027417">
    <property type="entry name" value="P-loop_NTPase"/>
</dbReference>
<evidence type="ECO:0000256" key="6">
    <source>
        <dbReference type="PIRSR" id="PIRSR601019-2"/>
    </source>
</evidence>
<evidence type="ECO:0000256" key="3">
    <source>
        <dbReference type="ARBA" id="ARBA00023134"/>
    </source>
</evidence>
<dbReference type="PROSITE" id="PS51882">
    <property type="entry name" value="G_ALPHA"/>
    <property type="match status" value="1"/>
</dbReference>
<reference evidence="7" key="1">
    <citation type="journal article" date="2020" name="Nat. Commun.">
        <title>Large-scale genome sequencing of mycorrhizal fungi provides insights into the early evolution of symbiotic traits.</title>
        <authorList>
            <person name="Miyauchi S."/>
            <person name="Kiss E."/>
            <person name="Kuo A."/>
            <person name="Drula E."/>
            <person name="Kohler A."/>
            <person name="Sanchez-Garcia M."/>
            <person name="Morin E."/>
            <person name="Andreopoulos B."/>
            <person name="Barry K.W."/>
            <person name="Bonito G."/>
            <person name="Buee M."/>
            <person name="Carver A."/>
            <person name="Chen C."/>
            <person name="Cichocki N."/>
            <person name="Clum A."/>
            <person name="Culley D."/>
            <person name="Crous P.W."/>
            <person name="Fauchery L."/>
            <person name="Girlanda M."/>
            <person name="Hayes R.D."/>
            <person name="Keri Z."/>
            <person name="LaButti K."/>
            <person name="Lipzen A."/>
            <person name="Lombard V."/>
            <person name="Magnuson J."/>
            <person name="Maillard F."/>
            <person name="Murat C."/>
            <person name="Nolan M."/>
            <person name="Ohm R.A."/>
            <person name="Pangilinan J."/>
            <person name="Pereira M.F."/>
            <person name="Perotto S."/>
            <person name="Peter M."/>
            <person name="Pfister S."/>
            <person name="Riley R."/>
            <person name="Sitrit Y."/>
            <person name="Stielow J.B."/>
            <person name="Szollosi G."/>
            <person name="Zifcakova L."/>
            <person name="Stursova M."/>
            <person name="Spatafora J.W."/>
            <person name="Tedersoo L."/>
            <person name="Vaario L.M."/>
            <person name="Yamada A."/>
            <person name="Yan M."/>
            <person name="Wang P."/>
            <person name="Xu J."/>
            <person name="Bruns T."/>
            <person name="Baldrian P."/>
            <person name="Vilgalys R."/>
            <person name="Dunand C."/>
            <person name="Henrissat B."/>
            <person name="Grigoriev I.V."/>
            <person name="Hibbett D."/>
            <person name="Nagy L.G."/>
            <person name="Martin F.M."/>
        </authorList>
    </citation>
    <scope>NUCLEOTIDE SEQUENCE</scope>
    <source>
        <strain evidence="7">UP504</strain>
    </source>
</reference>
<accession>A0A9P6AP12</accession>
<name>A0A9P6AP12_9AGAM</name>
<dbReference type="FunFam" id="3.40.50.300:FF:000692">
    <property type="entry name" value="Guanine nucleotide-binding protein subunit alpha"/>
    <property type="match status" value="1"/>
</dbReference>
<keyword evidence="6" id="KW-0460">Magnesium</keyword>
<dbReference type="InterPro" id="IPR001019">
    <property type="entry name" value="Gprotein_alpha_su"/>
</dbReference>
<keyword evidence="4" id="KW-0807">Transducer</keyword>
<sequence length="211" mass="24629">MFLEDIDRLSSRSWIPTDDDILFARIRTVGIAEYNFELTLKSRLIHWRIIDVGGTKSQRKAWVPYFEDSSAIIFLAPVSAYDQFLDEDPTKNRIDDSFQLFSSICTHPLLQRAHIVLFLNKTDVLRRKLRNGGVVRKFISSYGDRPNRVEDVCQYFRYHFKQRFLESKPGKTRQLFPHYTSVVDTVAMRKMMGNVLQSVLTSHLAHAQVLD</sequence>
<dbReference type="AlphaFoldDB" id="A0A9P6AP12"/>
<dbReference type="EMBL" id="MU129045">
    <property type="protein sequence ID" value="KAF9509042.1"/>
    <property type="molecule type" value="Genomic_DNA"/>
</dbReference>
<evidence type="ECO:0008006" key="9">
    <source>
        <dbReference type="Google" id="ProtNLM"/>
    </source>
</evidence>
<evidence type="ECO:0000313" key="7">
    <source>
        <dbReference type="EMBL" id="KAF9509042.1"/>
    </source>
</evidence>
<dbReference type="SUPFAM" id="SSF47895">
    <property type="entry name" value="Transducin (alpha subunit), insertion domain"/>
    <property type="match status" value="1"/>
</dbReference>
<dbReference type="GO" id="GO:0005834">
    <property type="term" value="C:heterotrimeric G-protein complex"/>
    <property type="evidence" value="ECO:0007669"/>
    <property type="project" value="TreeGrafter"/>
</dbReference>
<dbReference type="SMART" id="SM00275">
    <property type="entry name" value="G_alpha"/>
    <property type="match status" value="1"/>
</dbReference>
<evidence type="ECO:0000256" key="1">
    <source>
        <dbReference type="ARBA" id="ARBA00022723"/>
    </source>
</evidence>
<keyword evidence="8" id="KW-1185">Reference proteome</keyword>
<dbReference type="GO" id="GO:0046872">
    <property type="term" value="F:metal ion binding"/>
    <property type="evidence" value="ECO:0007669"/>
    <property type="project" value="UniProtKB-KW"/>
</dbReference>
<keyword evidence="1 6" id="KW-0479">Metal-binding</keyword>